<name>A0A845GTA7_9BURK</name>
<dbReference type="Proteomes" id="UP000447355">
    <property type="component" value="Unassembled WGS sequence"/>
</dbReference>
<protein>
    <submittedName>
        <fullName evidence="1">Uncharacterized protein</fullName>
    </submittedName>
</protein>
<accession>A0A845GTA7</accession>
<evidence type="ECO:0000313" key="2">
    <source>
        <dbReference type="Proteomes" id="UP000447355"/>
    </source>
</evidence>
<reference evidence="1" key="1">
    <citation type="submission" date="2019-12" db="EMBL/GenBank/DDBJ databases">
        <title>Novel species isolated from a subtropical stream in China.</title>
        <authorList>
            <person name="Lu H."/>
        </authorList>
    </citation>
    <scope>NUCLEOTIDE SEQUENCE [LARGE SCALE GENOMIC DNA]</scope>
    <source>
        <strain evidence="1">FT81W</strain>
    </source>
</reference>
<dbReference type="EMBL" id="WWCX01000045">
    <property type="protein sequence ID" value="MYM96458.1"/>
    <property type="molecule type" value="Genomic_DNA"/>
</dbReference>
<evidence type="ECO:0000313" key="1">
    <source>
        <dbReference type="EMBL" id="MYM96458.1"/>
    </source>
</evidence>
<gene>
    <name evidence="1" type="ORF">GTP90_21595</name>
</gene>
<sequence>MIVKSVVLNEAMQEVFQNQLEIDALALTVAAETREEMARTKGADWTAGAIPFFGQELITGSRPTEWCMSCDSWEAGLPLS</sequence>
<organism evidence="1 2">
    <name type="scientific">Duganella vulcania</name>
    <dbReference type="NCBI Taxonomy" id="2692166"/>
    <lineage>
        <taxon>Bacteria</taxon>
        <taxon>Pseudomonadati</taxon>
        <taxon>Pseudomonadota</taxon>
        <taxon>Betaproteobacteria</taxon>
        <taxon>Burkholderiales</taxon>
        <taxon>Oxalobacteraceae</taxon>
        <taxon>Telluria group</taxon>
        <taxon>Duganella</taxon>
    </lineage>
</organism>
<comment type="caution">
    <text evidence="1">The sequence shown here is derived from an EMBL/GenBank/DDBJ whole genome shotgun (WGS) entry which is preliminary data.</text>
</comment>
<dbReference type="AlphaFoldDB" id="A0A845GTA7"/>
<dbReference type="RefSeq" id="WP_161085474.1">
    <property type="nucleotide sequence ID" value="NZ_WWCX01000045.1"/>
</dbReference>
<proteinExistence type="predicted"/>